<accession>A0A1B9DAG6</accession>
<dbReference type="RefSeq" id="WP_065475922.1">
    <property type="nucleotide sequence ID" value="NZ_MBEA01000260.1"/>
</dbReference>
<dbReference type="EMBL" id="MBEE01000079">
    <property type="protein sequence ID" value="OCB57743.1"/>
    <property type="molecule type" value="Genomic_DNA"/>
</dbReference>
<dbReference type="InterPro" id="IPR011008">
    <property type="entry name" value="Dimeric_a/b-barrel"/>
</dbReference>
<organism evidence="1 2">
    <name type="scientific">Mycobacterium malmoense</name>
    <dbReference type="NCBI Taxonomy" id="1780"/>
    <lineage>
        <taxon>Bacteria</taxon>
        <taxon>Bacillati</taxon>
        <taxon>Actinomycetota</taxon>
        <taxon>Actinomycetes</taxon>
        <taxon>Mycobacteriales</taxon>
        <taxon>Mycobacteriaceae</taxon>
        <taxon>Mycobacterium</taxon>
    </lineage>
</organism>
<dbReference type="Proteomes" id="UP000092683">
    <property type="component" value="Unassembled WGS sequence"/>
</dbReference>
<evidence type="ECO:0008006" key="3">
    <source>
        <dbReference type="Google" id="ProtNLM"/>
    </source>
</evidence>
<proteinExistence type="predicted"/>
<sequence length="105" mass="11713">MAKGIMYVESRPSSPEREQEYNAWYDEVHIPELLTLDGIVAARRLRPVDGQGPYVAIYELEGDDLQAILDNMIANAGQLHMSDALQLDPAPVPRLFETTSERVGS</sequence>
<comment type="caution">
    <text evidence="1">The sequence shown here is derived from an EMBL/GenBank/DDBJ whole genome shotgun (WGS) entry which is preliminary data.</text>
</comment>
<dbReference type="Gene3D" id="3.30.70.100">
    <property type="match status" value="1"/>
</dbReference>
<protein>
    <recommendedName>
        <fullName evidence="3">EthD domain-containing protein</fullName>
    </recommendedName>
</protein>
<name>A0A1B9DAG6_MYCMA</name>
<dbReference type="SUPFAM" id="SSF54909">
    <property type="entry name" value="Dimeric alpha+beta barrel"/>
    <property type="match status" value="1"/>
</dbReference>
<dbReference type="AlphaFoldDB" id="A0A1B9DAG6"/>
<evidence type="ECO:0000313" key="1">
    <source>
        <dbReference type="EMBL" id="OCB57743.1"/>
    </source>
</evidence>
<evidence type="ECO:0000313" key="2">
    <source>
        <dbReference type="Proteomes" id="UP000092683"/>
    </source>
</evidence>
<dbReference type="OrthoDB" id="3481501at2"/>
<reference evidence="1 2" key="1">
    <citation type="submission" date="2016-06" db="EMBL/GenBank/DDBJ databases">
        <authorList>
            <person name="Kjaerup R.B."/>
            <person name="Dalgaard T.S."/>
            <person name="Juul-Madsen H.R."/>
        </authorList>
    </citation>
    <scope>NUCLEOTIDE SEQUENCE [LARGE SCALE GENOMIC DNA]</scope>
    <source>
        <strain evidence="1 2">E3012</strain>
    </source>
</reference>
<gene>
    <name evidence="1" type="ORF">A5677_01295</name>
</gene>